<feature type="compositionally biased region" description="Basic residues" evidence="4">
    <location>
        <begin position="657"/>
        <end position="673"/>
    </location>
</feature>
<evidence type="ECO:0000256" key="1">
    <source>
        <dbReference type="ARBA" id="ARBA00022490"/>
    </source>
</evidence>
<dbReference type="InterPro" id="IPR036322">
    <property type="entry name" value="WD40_repeat_dom_sf"/>
</dbReference>
<dbReference type="GO" id="GO:0036159">
    <property type="term" value="P:inner dynein arm assembly"/>
    <property type="evidence" value="ECO:0007669"/>
    <property type="project" value="TreeGrafter"/>
</dbReference>
<dbReference type="GO" id="GO:0045504">
    <property type="term" value="F:dynein heavy chain binding"/>
    <property type="evidence" value="ECO:0007669"/>
    <property type="project" value="TreeGrafter"/>
</dbReference>
<dbReference type="PANTHER" id="PTHR12442:SF5">
    <property type="entry name" value="DYNEIN AXONEMAL INTERMEDIATE CHAIN 3"/>
    <property type="match status" value="1"/>
</dbReference>
<evidence type="ECO:0000256" key="3">
    <source>
        <dbReference type="ARBA" id="ARBA00022737"/>
    </source>
</evidence>
<keyword evidence="1" id="KW-0963">Cytoplasm</keyword>
<dbReference type="GeneID" id="107274673"/>
<gene>
    <name evidence="6" type="primary">LOC107274673</name>
</gene>
<accession>A0AAJ7R7R9</accession>
<dbReference type="PANTHER" id="PTHR12442">
    <property type="entry name" value="DYNEIN INTERMEDIATE CHAIN"/>
    <property type="match status" value="1"/>
</dbReference>
<protein>
    <submittedName>
        <fullName evidence="6">WD repeat-containing protein 63</fullName>
    </submittedName>
</protein>
<dbReference type="GO" id="GO:0036156">
    <property type="term" value="C:inner dynein arm"/>
    <property type="evidence" value="ECO:0007669"/>
    <property type="project" value="TreeGrafter"/>
</dbReference>
<evidence type="ECO:0000256" key="4">
    <source>
        <dbReference type="SAM" id="MobiDB-lite"/>
    </source>
</evidence>
<sequence length="1239" mass="142100">MDNQEEILREPEREDEGEDESDFAEDEEHYTRRELVGQQRRIVARASREESSVAEEEMDEGEEAEGESEDEEGLTEVEYAEVEGDVGREGEEERSGPAISKDTIRMSIFELDSYVSSSRASGVEDAGRELAEPKKIRMSESMGLPGLVRLDLSLLTQKIMGCVIGENVTTEYPWIYVKKEIIEDNIDLHEESSDFLPIKEEIRLFPDAKILIGYSPTSGEDGQFYVCITEAGRDAVVRYIEHLRDEQESRVRNAVYKMNMSAWVDLGSGAEVDDSIVKKSRPLFEIEVESTANLLNAPMNFKNRDAAEQRDGYLALLPYRQTFDNVVRSLVSRGEQTRAPTTDGGTQTEPSMPATSWCQYQYDFVWEGYDDTQLESMNKFLESNVEKVCDEVLVNAHWDIYINDYADLAQSERDTLPPVSIKYTEHQSYSDGRYSTDKVINDLCWHPLWTGIAAATYTDHAKSEHIVGQVTDDQVIRACHESNRVLIWSFSDCLSPKLVLESPREVTAVSICPLDGNVIIGGCANGQIGIWNIPGKIEQVEAVVVHTTAQVRYRIAMRSLMKWMKESTGSTVIRPAAMSSLRYSQKAAITEIVWIPLYNKVDKNGRVQSLPEDTPKDELTWQFITSSEDGTIAFWDLKWRPADGEEHEPGANQDRPRGKKGIATTKKKGVRRPSRLTQTISPYKVLDRIFKPDYLLVIQYPDELHRAVVTTMDLHNPPIRKVCVGPVSVGRNDITVRKYYKSIIEKPDHEMIPEIFVGTVEGDCARVTWEGFDFTTGVAINREQCTWKNWSKIHDGPVTHSVKSKYLADVILTVGGRVFALWREDADDPVLWRKSNLRYTACSWGTFRPTVLILARSDGTIEIWDLIVTSQEPSFTQSVSGSIITGIYTHELYLSPQCVGFCDYNGTLRVFYAPRLMLIYTDADVNWMRCFVDREVERTREFKEWQSQWNETNVENIEMKKKLAEEEDERKRIEAEEKLRAEMMETAARAAARASAIRGPRSGQFLEEAKERWKSMELRRMQRVILEKKGLKEDELERRRAPVMKMRQDARMKKKKIRQAVQLQDKIFEDTVTFLFPEQYQERKSVVLPSLPTPGIQGESKVQDDLKELIDQENKQFSSIEEEYIYEFLECQAKGLATIRKHPYKHAFDWRKILHEGEGRRSEIDNALRRREGHRQSYYREKERMVNSASVDELSFGRDPSEEDADDQRGRASEENVLMGNIPAEAKEEEANESRNVVP</sequence>
<evidence type="ECO:0000313" key="6">
    <source>
        <dbReference type="RefSeq" id="XP_024935907.1"/>
    </source>
</evidence>
<dbReference type="GO" id="GO:0060294">
    <property type="term" value="P:cilium movement involved in cell motility"/>
    <property type="evidence" value="ECO:0007669"/>
    <property type="project" value="TreeGrafter"/>
</dbReference>
<dbReference type="KEGG" id="ccin:107274673"/>
<dbReference type="InterPro" id="IPR015943">
    <property type="entry name" value="WD40/YVTN_repeat-like_dom_sf"/>
</dbReference>
<organism evidence="5 6">
    <name type="scientific">Cephus cinctus</name>
    <name type="common">Wheat stem sawfly</name>
    <dbReference type="NCBI Taxonomy" id="211228"/>
    <lineage>
        <taxon>Eukaryota</taxon>
        <taxon>Metazoa</taxon>
        <taxon>Ecdysozoa</taxon>
        <taxon>Arthropoda</taxon>
        <taxon>Hexapoda</taxon>
        <taxon>Insecta</taxon>
        <taxon>Pterygota</taxon>
        <taxon>Neoptera</taxon>
        <taxon>Endopterygota</taxon>
        <taxon>Hymenoptera</taxon>
        <taxon>Cephoidea</taxon>
        <taxon>Cephidae</taxon>
        <taxon>Cephus</taxon>
    </lineage>
</organism>
<feature type="region of interest" description="Disordered" evidence="4">
    <location>
        <begin position="644"/>
        <end position="673"/>
    </location>
</feature>
<feature type="compositionally biased region" description="Acidic residues" evidence="4">
    <location>
        <begin position="52"/>
        <end position="77"/>
    </location>
</feature>
<dbReference type="GO" id="GO:0045503">
    <property type="term" value="F:dynein light chain binding"/>
    <property type="evidence" value="ECO:0007669"/>
    <property type="project" value="TreeGrafter"/>
</dbReference>
<keyword evidence="5" id="KW-1185">Reference proteome</keyword>
<feature type="region of interest" description="Disordered" evidence="4">
    <location>
        <begin position="82"/>
        <end position="101"/>
    </location>
</feature>
<dbReference type="AlphaFoldDB" id="A0AAJ7R7R9"/>
<keyword evidence="3" id="KW-0677">Repeat</keyword>
<feature type="compositionally biased region" description="Basic and acidic residues" evidence="4">
    <location>
        <begin position="85"/>
        <end position="95"/>
    </location>
</feature>
<evidence type="ECO:0000256" key="2">
    <source>
        <dbReference type="ARBA" id="ARBA00022574"/>
    </source>
</evidence>
<dbReference type="Proteomes" id="UP000694920">
    <property type="component" value="Unplaced"/>
</dbReference>
<dbReference type="SUPFAM" id="SSF50978">
    <property type="entry name" value="WD40 repeat-like"/>
    <property type="match status" value="1"/>
</dbReference>
<dbReference type="Gene3D" id="2.130.10.10">
    <property type="entry name" value="YVTN repeat-like/Quinoprotein amine dehydrogenase"/>
    <property type="match status" value="1"/>
</dbReference>
<reference evidence="6" key="1">
    <citation type="submission" date="2025-08" db="UniProtKB">
        <authorList>
            <consortium name="RefSeq"/>
        </authorList>
    </citation>
    <scope>IDENTIFICATION</scope>
</reference>
<feature type="compositionally biased region" description="Basic and acidic residues" evidence="4">
    <location>
        <begin position="1"/>
        <end position="12"/>
    </location>
</feature>
<keyword evidence="2" id="KW-0853">WD repeat</keyword>
<dbReference type="RefSeq" id="XP_024935907.1">
    <property type="nucleotide sequence ID" value="XM_025080139.1"/>
</dbReference>
<name>A0AAJ7R7R9_CEPCN</name>
<evidence type="ECO:0000313" key="5">
    <source>
        <dbReference type="Proteomes" id="UP000694920"/>
    </source>
</evidence>
<feature type="region of interest" description="Disordered" evidence="4">
    <location>
        <begin position="1179"/>
        <end position="1239"/>
    </location>
</feature>
<proteinExistence type="predicted"/>
<feature type="region of interest" description="Disordered" evidence="4">
    <location>
        <begin position="1"/>
        <end position="77"/>
    </location>
</feature>
<dbReference type="InterPro" id="IPR050687">
    <property type="entry name" value="Dynein_IC"/>
</dbReference>
<feature type="compositionally biased region" description="Acidic residues" evidence="4">
    <location>
        <begin position="13"/>
        <end position="28"/>
    </location>
</feature>